<dbReference type="PANTHER" id="PTHR43046">
    <property type="entry name" value="GDP-MANNOSE MANNOSYL HYDROLASE"/>
    <property type="match status" value="1"/>
</dbReference>
<dbReference type="InterPro" id="IPR015797">
    <property type="entry name" value="NUDIX_hydrolase-like_dom_sf"/>
</dbReference>
<dbReference type="InterPro" id="IPR020084">
    <property type="entry name" value="NUDIX_hydrolase_CS"/>
</dbReference>
<dbReference type="Proteomes" id="UP000589626">
    <property type="component" value="Unassembled WGS sequence"/>
</dbReference>
<comment type="cofactor">
    <cofactor evidence="1">
        <name>Mg(2+)</name>
        <dbReference type="ChEBI" id="CHEBI:18420"/>
    </cofactor>
</comment>
<accession>A0A7W4VSN1</accession>
<dbReference type="AlphaFoldDB" id="A0A7W4VSN1"/>
<dbReference type="CDD" id="cd18879">
    <property type="entry name" value="NUDIX_Hydrolase"/>
    <property type="match status" value="1"/>
</dbReference>
<dbReference type="SUPFAM" id="SSF55811">
    <property type="entry name" value="Nudix"/>
    <property type="match status" value="1"/>
</dbReference>
<evidence type="ECO:0000259" key="3">
    <source>
        <dbReference type="PROSITE" id="PS51462"/>
    </source>
</evidence>
<evidence type="ECO:0000256" key="2">
    <source>
        <dbReference type="ARBA" id="ARBA00022801"/>
    </source>
</evidence>
<feature type="domain" description="Nudix hydrolase" evidence="3">
    <location>
        <begin position="19"/>
        <end position="147"/>
    </location>
</feature>
<dbReference type="Gene3D" id="3.90.79.10">
    <property type="entry name" value="Nucleoside Triphosphate Pyrophosphohydrolase"/>
    <property type="match status" value="1"/>
</dbReference>
<dbReference type="PROSITE" id="PS00893">
    <property type="entry name" value="NUDIX_BOX"/>
    <property type="match status" value="1"/>
</dbReference>
<protein>
    <submittedName>
        <fullName evidence="4">8-oxo-dGTP pyrophosphatase MutT (NUDIX family)</fullName>
    </submittedName>
</protein>
<dbReference type="RefSeq" id="WP_183591022.1">
    <property type="nucleotide sequence ID" value="NZ_JACHWR010000001.1"/>
</dbReference>
<dbReference type="PANTHER" id="PTHR43046:SF16">
    <property type="entry name" value="ADP-RIBOSE PYROPHOSPHATASE YJHB-RELATED"/>
    <property type="match status" value="1"/>
</dbReference>
<organism evidence="4 5">
    <name type="scientific">Nocardioides soli</name>
    <dbReference type="NCBI Taxonomy" id="1036020"/>
    <lineage>
        <taxon>Bacteria</taxon>
        <taxon>Bacillati</taxon>
        <taxon>Actinomycetota</taxon>
        <taxon>Actinomycetes</taxon>
        <taxon>Propionibacteriales</taxon>
        <taxon>Nocardioidaceae</taxon>
        <taxon>Nocardioides</taxon>
    </lineage>
</organism>
<name>A0A7W4VSN1_9ACTN</name>
<dbReference type="PROSITE" id="PS51462">
    <property type="entry name" value="NUDIX"/>
    <property type="match status" value="1"/>
</dbReference>
<keyword evidence="2" id="KW-0378">Hydrolase</keyword>
<evidence type="ECO:0000313" key="4">
    <source>
        <dbReference type="EMBL" id="MBB3041077.1"/>
    </source>
</evidence>
<sequence length="158" mass="17249">MPIPPFVAELRAMVGTHELWLPGVTAVIRRDDELLLTRRADNGAWSPVTGIVDPGEEPAVAAAREALEEAGVEVSVDRLVSVGVIPDVVYENGDRAAYLDLTFACTWVTGEARVADDENVDVRWWRLASLPPMSESIERRIGDVLAGETAARYLRPPS</sequence>
<dbReference type="EMBL" id="JACHWR010000001">
    <property type="protein sequence ID" value="MBB3041077.1"/>
    <property type="molecule type" value="Genomic_DNA"/>
</dbReference>
<gene>
    <name evidence="4" type="ORF">FHU40_000878</name>
</gene>
<evidence type="ECO:0000256" key="1">
    <source>
        <dbReference type="ARBA" id="ARBA00001946"/>
    </source>
</evidence>
<evidence type="ECO:0000313" key="5">
    <source>
        <dbReference type="Proteomes" id="UP000589626"/>
    </source>
</evidence>
<reference evidence="4 5" key="1">
    <citation type="submission" date="2020-08" db="EMBL/GenBank/DDBJ databases">
        <title>Sequencing the genomes of 1000 actinobacteria strains.</title>
        <authorList>
            <person name="Klenk H.-P."/>
        </authorList>
    </citation>
    <scope>NUCLEOTIDE SEQUENCE [LARGE SCALE GENOMIC DNA]</scope>
    <source>
        <strain evidence="4 5">DSM 105498</strain>
    </source>
</reference>
<proteinExistence type="predicted"/>
<keyword evidence="5" id="KW-1185">Reference proteome</keyword>
<dbReference type="Pfam" id="PF00293">
    <property type="entry name" value="NUDIX"/>
    <property type="match status" value="1"/>
</dbReference>
<comment type="caution">
    <text evidence="4">The sequence shown here is derived from an EMBL/GenBank/DDBJ whole genome shotgun (WGS) entry which is preliminary data.</text>
</comment>
<dbReference type="GO" id="GO:0016787">
    <property type="term" value="F:hydrolase activity"/>
    <property type="evidence" value="ECO:0007669"/>
    <property type="project" value="UniProtKB-KW"/>
</dbReference>
<dbReference type="InterPro" id="IPR000086">
    <property type="entry name" value="NUDIX_hydrolase_dom"/>
</dbReference>